<proteinExistence type="predicted"/>
<dbReference type="InterPro" id="IPR033414">
    <property type="entry name" value="Sensor_dom"/>
</dbReference>
<dbReference type="Pfam" id="PF02518">
    <property type="entry name" value="HATPase_c"/>
    <property type="match status" value="1"/>
</dbReference>
<protein>
    <recommendedName>
        <fullName evidence="2">histidine kinase</fullName>
        <ecNumber evidence="2">2.7.13.3</ecNumber>
    </recommendedName>
</protein>
<evidence type="ECO:0000256" key="7">
    <source>
        <dbReference type="ARBA" id="ARBA00022840"/>
    </source>
</evidence>
<dbReference type="SMART" id="SM00388">
    <property type="entry name" value="HisKA"/>
    <property type="match status" value="1"/>
</dbReference>
<dbReference type="Pfam" id="PF00512">
    <property type="entry name" value="HisKA"/>
    <property type="match status" value="1"/>
</dbReference>
<sequence length="620" mass="70432">MVKVGELIANLNFKVARKFILHILLISSSITLIGTSVQLSMDYSKDLETIHSTFHQIDVSYRQSITNTLWVSNIEVLKIQLKGILKLRDMQHLEVVLEDKSRIQVGKPETKYVIKHEYIMSKNFGNREIHLGVLRVTASLRGVYRRLLEKVVVILLIQAIKTFIVSVAIFVLFYIIVGRHLQTIVRYAKSFSLNSMDKPLRLRGYEEKLDERNELSILVHSVNSMRNNLIREIEKRDQAEKQLQESERQLRLMFMEMSAGFALHEVIRKMDGTPHDYRFLDVNSAFEQLTGLGRAKIIGKSVQDIFPYVEKQLIDTFLEVAISRVPVSFERHVKAVGKHLQVVAYSPQKDRFAVILLDISKRKKAEEELAKYRNHLEEIVFERTMELRNAHEKLLAAERLATLGKVAGSISHELRNPLAVIDSSAYYLKSSIKSPNQRTIKHIERIIMQVKHSTAIIESLLDLTGISAPNKEKLDLVDLLETIVSRVMIPKTIDICKKMEERIFVPGDFRQLEMVIGNLIKNAVDAMDNQGVLTLSAQTSENGKFAEIAIKDTGSGILPEHISEIFKPLFSTKAQGIGFGLSICHQIVDKHGGFIDVTSEPGKGSSFIVKLPVYEEKTDG</sequence>
<evidence type="ECO:0000256" key="6">
    <source>
        <dbReference type="ARBA" id="ARBA00022777"/>
    </source>
</evidence>
<dbReference type="SUPFAM" id="SSF55874">
    <property type="entry name" value="ATPase domain of HSP90 chaperone/DNA topoisomerase II/histidine kinase"/>
    <property type="match status" value="1"/>
</dbReference>
<dbReference type="GO" id="GO:0005524">
    <property type="term" value="F:ATP binding"/>
    <property type="evidence" value="ECO:0007669"/>
    <property type="project" value="UniProtKB-KW"/>
</dbReference>
<dbReference type="InterPro" id="IPR005467">
    <property type="entry name" value="His_kinase_dom"/>
</dbReference>
<dbReference type="CDD" id="cd00082">
    <property type="entry name" value="HisKA"/>
    <property type="match status" value="1"/>
</dbReference>
<evidence type="ECO:0000256" key="2">
    <source>
        <dbReference type="ARBA" id="ARBA00012438"/>
    </source>
</evidence>
<dbReference type="InterPro" id="IPR035965">
    <property type="entry name" value="PAS-like_dom_sf"/>
</dbReference>
<dbReference type="InterPro" id="IPR000014">
    <property type="entry name" value="PAS"/>
</dbReference>
<dbReference type="PRINTS" id="PR00344">
    <property type="entry name" value="BCTRLSENSOR"/>
</dbReference>
<evidence type="ECO:0000256" key="10">
    <source>
        <dbReference type="SAM" id="Phobius"/>
    </source>
</evidence>
<keyword evidence="10" id="KW-0472">Membrane</keyword>
<dbReference type="EMBL" id="AP021874">
    <property type="protein sequence ID" value="BBO67815.1"/>
    <property type="molecule type" value="Genomic_DNA"/>
</dbReference>
<evidence type="ECO:0000313" key="12">
    <source>
        <dbReference type="EMBL" id="BBO67815.1"/>
    </source>
</evidence>
<dbReference type="GO" id="GO:0000155">
    <property type="term" value="F:phosphorelay sensor kinase activity"/>
    <property type="evidence" value="ECO:0007669"/>
    <property type="project" value="InterPro"/>
</dbReference>
<dbReference type="SMART" id="SM00387">
    <property type="entry name" value="HATPase_c"/>
    <property type="match status" value="1"/>
</dbReference>
<reference evidence="12 13" key="1">
    <citation type="submission" date="2019-11" db="EMBL/GenBank/DDBJ databases">
        <title>Comparative genomics of hydrocarbon-degrading Desulfosarcina strains.</title>
        <authorList>
            <person name="Watanabe M."/>
            <person name="Kojima H."/>
            <person name="Fukui M."/>
        </authorList>
    </citation>
    <scope>NUCLEOTIDE SEQUENCE [LARGE SCALE GENOMIC DNA]</scope>
    <source>
        <strain evidence="12 13">PL12</strain>
    </source>
</reference>
<comment type="catalytic activity">
    <reaction evidence="1">
        <text>ATP + protein L-histidine = ADP + protein N-phospho-L-histidine.</text>
        <dbReference type="EC" id="2.7.13.3"/>
    </reaction>
</comment>
<evidence type="ECO:0000313" key="13">
    <source>
        <dbReference type="Proteomes" id="UP000427906"/>
    </source>
</evidence>
<evidence type="ECO:0000256" key="5">
    <source>
        <dbReference type="ARBA" id="ARBA00022741"/>
    </source>
</evidence>
<dbReference type="PANTHER" id="PTHR43065:SF10">
    <property type="entry name" value="PEROXIDE STRESS-ACTIVATED HISTIDINE KINASE MAK3"/>
    <property type="match status" value="1"/>
</dbReference>
<keyword evidence="3" id="KW-0597">Phosphoprotein</keyword>
<accession>A0A5K7YHE3</accession>
<evidence type="ECO:0000256" key="9">
    <source>
        <dbReference type="SAM" id="Coils"/>
    </source>
</evidence>
<evidence type="ECO:0000256" key="8">
    <source>
        <dbReference type="ARBA" id="ARBA00023012"/>
    </source>
</evidence>
<keyword evidence="7" id="KW-0067">ATP-binding</keyword>
<evidence type="ECO:0000259" key="11">
    <source>
        <dbReference type="PROSITE" id="PS50109"/>
    </source>
</evidence>
<dbReference type="SUPFAM" id="SSF47384">
    <property type="entry name" value="Homodimeric domain of signal transducing histidine kinase"/>
    <property type="match status" value="1"/>
</dbReference>
<feature type="transmembrane region" description="Helical" evidence="10">
    <location>
        <begin position="151"/>
        <end position="177"/>
    </location>
</feature>
<dbReference type="PANTHER" id="PTHR43065">
    <property type="entry name" value="SENSOR HISTIDINE KINASE"/>
    <property type="match status" value="1"/>
</dbReference>
<dbReference type="InterPro" id="IPR036890">
    <property type="entry name" value="HATPase_C_sf"/>
</dbReference>
<organism evidence="12 13">
    <name type="scientific">Desulfosarcina alkanivorans</name>
    <dbReference type="NCBI Taxonomy" id="571177"/>
    <lineage>
        <taxon>Bacteria</taxon>
        <taxon>Pseudomonadati</taxon>
        <taxon>Thermodesulfobacteriota</taxon>
        <taxon>Desulfobacteria</taxon>
        <taxon>Desulfobacterales</taxon>
        <taxon>Desulfosarcinaceae</taxon>
        <taxon>Desulfosarcina</taxon>
    </lineage>
</organism>
<keyword evidence="8" id="KW-0902">Two-component regulatory system</keyword>
<keyword evidence="13" id="KW-1185">Reference proteome</keyword>
<feature type="transmembrane region" description="Helical" evidence="10">
    <location>
        <begin position="20"/>
        <end position="39"/>
    </location>
</feature>
<dbReference type="EC" id="2.7.13.3" evidence="2"/>
<gene>
    <name evidence="12" type="ORF">DSCA_17450</name>
</gene>
<name>A0A5K7YHE3_9BACT</name>
<dbReference type="RefSeq" id="WP_155316035.1">
    <property type="nucleotide sequence ID" value="NZ_AP021874.1"/>
</dbReference>
<keyword evidence="10" id="KW-0812">Transmembrane</keyword>
<evidence type="ECO:0000256" key="1">
    <source>
        <dbReference type="ARBA" id="ARBA00000085"/>
    </source>
</evidence>
<dbReference type="KEGG" id="dalk:DSCA_17450"/>
<dbReference type="Pfam" id="PF17149">
    <property type="entry name" value="CHASE5"/>
    <property type="match status" value="1"/>
</dbReference>
<evidence type="ECO:0000256" key="4">
    <source>
        <dbReference type="ARBA" id="ARBA00022679"/>
    </source>
</evidence>
<keyword evidence="10" id="KW-1133">Transmembrane helix</keyword>
<keyword evidence="9" id="KW-0175">Coiled coil</keyword>
<dbReference type="CDD" id="cd00130">
    <property type="entry name" value="PAS"/>
    <property type="match status" value="1"/>
</dbReference>
<dbReference type="InterPro" id="IPR013656">
    <property type="entry name" value="PAS_4"/>
</dbReference>
<dbReference type="AlphaFoldDB" id="A0A5K7YHE3"/>
<dbReference type="PROSITE" id="PS50109">
    <property type="entry name" value="HIS_KIN"/>
    <property type="match status" value="1"/>
</dbReference>
<dbReference type="InterPro" id="IPR004358">
    <property type="entry name" value="Sig_transdc_His_kin-like_C"/>
</dbReference>
<dbReference type="InterPro" id="IPR003594">
    <property type="entry name" value="HATPase_dom"/>
</dbReference>
<dbReference type="SUPFAM" id="SSF55785">
    <property type="entry name" value="PYP-like sensor domain (PAS domain)"/>
    <property type="match status" value="1"/>
</dbReference>
<dbReference type="OrthoDB" id="5428169at2"/>
<dbReference type="Pfam" id="PF08448">
    <property type="entry name" value="PAS_4"/>
    <property type="match status" value="1"/>
</dbReference>
<dbReference type="InterPro" id="IPR003661">
    <property type="entry name" value="HisK_dim/P_dom"/>
</dbReference>
<dbReference type="Gene3D" id="1.10.287.130">
    <property type="match status" value="1"/>
</dbReference>
<dbReference type="Gene3D" id="3.30.450.20">
    <property type="entry name" value="PAS domain"/>
    <property type="match status" value="1"/>
</dbReference>
<dbReference type="NCBIfam" id="TIGR00229">
    <property type="entry name" value="sensory_box"/>
    <property type="match status" value="1"/>
</dbReference>
<feature type="coiled-coil region" evidence="9">
    <location>
        <begin position="222"/>
        <end position="256"/>
    </location>
</feature>
<keyword evidence="4" id="KW-0808">Transferase</keyword>
<keyword evidence="6" id="KW-0418">Kinase</keyword>
<dbReference type="InterPro" id="IPR036097">
    <property type="entry name" value="HisK_dim/P_sf"/>
</dbReference>
<keyword evidence="5" id="KW-0547">Nucleotide-binding</keyword>
<dbReference type="Proteomes" id="UP000427906">
    <property type="component" value="Chromosome"/>
</dbReference>
<evidence type="ECO:0000256" key="3">
    <source>
        <dbReference type="ARBA" id="ARBA00022553"/>
    </source>
</evidence>
<dbReference type="Gene3D" id="3.30.565.10">
    <property type="entry name" value="Histidine kinase-like ATPase, C-terminal domain"/>
    <property type="match status" value="1"/>
</dbReference>
<feature type="domain" description="Histidine kinase" evidence="11">
    <location>
        <begin position="409"/>
        <end position="615"/>
    </location>
</feature>